<organism evidence="1 2">
    <name type="scientific">[Candida] railenensis</name>
    <dbReference type="NCBI Taxonomy" id="45579"/>
    <lineage>
        <taxon>Eukaryota</taxon>
        <taxon>Fungi</taxon>
        <taxon>Dikarya</taxon>
        <taxon>Ascomycota</taxon>
        <taxon>Saccharomycotina</taxon>
        <taxon>Pichiomycetes</taxon>
        <taxon>Debaryomycetaceae</taxon>
        <taxon>Kurtzmaniella</taxon>
    </lineage>
</organism>
<comment type="caution">
    <text evidence="1">The sequence shown here is derived from an EMBL/GenBank/DDBJ whole genome shotgun (WGS) entry which is preliminary data.</text>
</comment>
<keyword evidence="2" id="KW-1185">Reference proteome</keyword>
<protein>
    <submittedName>
        <fullName evidence="1">Uncharacterized protein</fullName>
    </submittedName>
</protein>
<accession>A0A9P0QUA3</accession>
<evidence type="ECO:0000313" key="2">
    <source>
        <dbReference type="Proteomes" id="UP000837801"/>
    </source>
</evidence>
<proteinExistence type="predicted"/>
<name>A0A9P0QUA3_9ASCO</name>
<dbReference type="EMBL" id="CAKXYY010000033">
    <property type="protein sequence ID" value="CAH2355777.1"/>
    <property type="molecule type" value="Genomic_DNA"/>
</dbReference>
<dbReference type="OrthoDB" id="10342343at2759"/>
<dbReference type="Proteomes" id="UP000837801">
    <property type="component" value="Unassembled WGS sequence"/>
</dbReference>
<reference evidence="1" key="1">
    <citation type="submission" date="2022-03" db="EMBL/GenBank/DDBJ databases">
        <authorList>
            <person name="Legras J.-L."/>
            <person name="Devillers H."/>
            <person name="Grondin C."/>
        </authorList>
    </citation>
    <scope>NUCLEOTIDE SEQUENCE</scope>
    <source>
        <strain evidence="1">CLIB 1423</strain>
    </source>
</reference>
<dbReference type="AlphaFoldDB" id="A0A9P0QUA3"/>
<evidence type="ECO:0000313" key="1">
    <source>
        <dbReference type="EMBL" id="CAH2355777.1"/>
    </source>
</evidence>
<sequence length="323" mass="36191">MTYSYTCVEYSDEFLQSILQNNPVVSRVEILASSVVEVSSNSQFSATSFTLISKLLEESFIKEPISLFLRAVPQSQVQINNGSSISVDNSVHTHDIISYNSLTSKLHLQLTHQSFQRVPALQPNDYVKITKMAPTKRGHGSKQQVTYSRSIVVDLTKLREAELVKVKHIVDKIFHSVQICISTNDLSTEITRKLVSDYGLLSEVIESQCKQLNVPHDVLSLCASALESEGGSPSEIYEYLGLVLLNSVQITTTVEDYISSYEIPFPQDECGPTQMYKSFLVGSDFHSMSLAKLQNWDALSLHTESTHILILKRNDTAFVWKCT</sequence>
<gene>
    <name evidence="1" type="ORF">CLIB1423_33S00738</name>
</gene>